<dbReference type="CDD" id="cd01144">
    <property type="entry name" value="BtuF"/>
    <property type="match status" value="1"/>
</dbReference>
<feature type="chain" id="PRO_5032558363" evidence="3">
    <location>
        <begin position="26"/>
        <end position="306"/>
    </location>
</feature>
<keyword evidence="2" id="KW-0175">Coiled coil</keyword>
<evidence type="ECO:0000256" key="2">
    <source>
        <dbReference type="SAM" id="Coils"/>
    </source>
</evidence>
<protein>
    <submittedName>
        <fullName evidence="5">Cobalamin-binding protein</fullName>
    </submittedName>
</protein>
<dbReference type="SUPFAM" id="SSF53807">
    <property type="entry name" value="Helical backbone' metal receptor"/>
    <property type="match status" value="1"/>
</dbReference>
<dbReference type="Pfam" id="PF01497">
    <property type="entry name" value="Peripla_BP_2"/>
    <property type="match status" value="1"/>
</dbReference>
<comment type="caution">
    <text evidence="5">The sequence shown here is derived from an EMBL/GenBank/DDBJ whole genome shotgun (WGS) entry which is preliminary data.</text>
</comment>
<dbReference type="PROSITE" id="PS50983">
    <property type="entry name" value="FE_B12_PBP"/>
    <property type="match status" value="1"/>
</dbReference>
<evidence type="ECO:0000256" key="1">
    <source>
        <dbReference type="ARBA" id="ARBA00022729"/>
    </source>
</evidence>
<feature type="coiled-coil region" evidence="2">
    <location>
        <begin position="152"/>
        <end position="183"/>
    </location>
</feature>
<dbReference type="InterPro" id="IPR050902">
    <property type="entry name" value="ABC_Transporter_SBP"/>
</dbReference>
<proteinExistence type="predicted"/>
<evidence type="ECO:0000259" key="4">
    <source>
        <dbReference type="PROSITE" id="PS50983"/>
    </source>
</evidence>
<dbReference type="InterPro" id="IPR054828">
    <property type="entry name" value="Vit_B12_bind_prot"/>
</dbReference>
<dbReference type="PANTHER" id="PTHR30535">
    <property type="entry name" value="VITAMIN B12-BINDING PROTEIN"/>
    <property type="match status" value="1"/>
</dbReference>
<dbReference type="NCBIfam" id="NF038402">
    <property type="entry name" value="TroA_like"/>
    <property type="match status" value="1"/>
</dbReference>
<feature type="signal peptide" evidence="3">
    <location>
        <begin position="1"/>
        <end position="25"/>
    </location>
</feature>
<name>A0A832A371_9BACT</name>
<sequence>MTHRRLRCAVPAVLWVVWVVFSAAAAVSAQTRTVTDPVGRTVRIPEEPRRVITLAPSLTEMVFALGAGHRVVGVSRYSNFPPQVQDLPKVGSYVQPDVEKIVALTPDLCLAVKDGNPREVVEKLERLGIAVYAVNPKNLQEVMETLTALGDVLQAQEEARKVRDRMERRLEEVDRRLRGVERRPRVFFQIGVTPIVSVGTETFAQELIHRAGGVNVAAGPEPYPRFSVEQVLALRPDVIVVSSMEREQVFETVRAEWMRWRGIPAVAFERIHLVPSDLFDRPGPRLADGLELLARILHPERFHGGF</sequence>
<evidence type="ECO:0000313" key="5">
    <source>
        <dbReference type="EMBL" id="HFK95914.1"/>
    </source>
</evidence>
<evidence type="ECO:0000256" key="3">
    <source>
        <dbReference type="SAM" id="SignalP"/>
    </source>
</evidence>
<dbReference type="PANTHER" id="PTHR30535:SF34">
    <property type="entry name" value="MOLYBDATE-BINDING PROTEIN MOLA"/>
    <property type="match status" value="1"/>
</dbReference>
<keyword evidence="1 3" id="KW-0732">Signal</keyword>
<dbReference type="InterPro" id="IPR002491">
    <property type="entry name" value="ABC_transptr_periplasmic_BD"/>
</dbReference>
<dbReference type="Gene3D" id="3.40.50.1980">
    <property type="entry name" value="Nitrogenase molybdenum iron protein domain"/>
    <property type="match status" value="2"/>
</dbReference>
<accession>A0A832A371</accession>
<gene>
    <name evidence="5" type="ORF">ENS06_01155</name>
</gene>
<organism evidence="5">
    <name type="scientific">Desulfacinum infernum</name>
    <dbReference type="NCBI Taxonomy" id="35837"/>
    <lineage>
        <taxon>Bacteria</taxon>
        <taxon>Pseudomonadati</taxon>
        <taxon>Thermodesulfobacteriota</taxon>
        <taxon>Syntrophobacteria</taxon>
        <taxon>Syntrophobacterales</taxon>
        <taxon>Syntrophobacteraceae</taxon>
        <taxon>Desulfacinum</taxon>
    </lineage>
</organism>
<dbReference type="GO" id="GO:0071281">
    <property type="term" value="P:cellular response to iron ion"/>
    <property type="evidence" value="ECO:0007669"/>
    <property type="project" value="TreeGrafter"/>
</dbReference>
<dbReference type="AlphaFoldDB" id="A0A832A371"/>
<reference evidence="5" key="1">
    <citation type="journal article" date="2020" name="mSystems">
        <title>Genome- and Community-Level Interaction Insights into Carbon Utilization and Element Cycling Functions of Hydrothermarchaeota in Hydrothermal Sediment.</title>
        <authorList>
            <person name="Zhou Z."/>
            <person name="Liu Y."/>
            <person name="Xu W."/>
            <person name="Pan J."/>
            <person name="Luo Z.H."/>
            <person name="Li M."/>
        </authorList>
    </citation>
    <scope>NUCLEOTIDE SEQUENCE [LARGE SCALE GENOMIC DNA]</scope>
    <source>
        <strain evidence="5">SpSt-456</strain>
    </source>
</reference>
<feature type="domain" description="Fe/B12 periplasmic-binding" evidence="4">
    <location>
        <begin position="50"/>
        <end position="301"/>
    </location>
</feature>
<dbReference type="EMBL" id="DSTK01000005">
    <property type="protein sequence ID" value="HFK95914.1"/>
    <property type="molecule type" value="Genomic_DNA"/>
</dbReference>